<evidence type="ECO:0000313" key="3">
    <source>
        <dbReference type="Proteomes" id="UP000839526"/>
    </source>
</evidence>
<gene>
    <name evidence="2" type="ORF">D9O31_24800</name>
</gene>
<keyword evidence="1" id="KW-1133">Transmembrane helix</keyword>
<protein>
    <submittedName>
        <fullName evidence="2">Uncharacterized protein</fullName>
    </submittedName>
</protein>
<accession>A0A403T746</accession>
<feature type="transmembrane region" description="Helical" evidence="1">
    <location>
        <begin position="12"/>
        <end position="33"/>
    </location>
</feature>
<reference evidence="2 3" key="1">
    <citation type="submission" date="2018-10" db="EMBL/GenBank/DDBJ databases">
        <authorList>
            <consortium name="PulseNet: The National Subtyping Network for Foodborne Disease Surveillance"/>
            <person name="Tarr C.L."/>
            <person name="Trees E."/>
            <person name="Katz L.S."/>
            <person name="Carleton-Romer H.A."/>
            <person name="Stroika S."/>
            <person name="Kucerova Z."/>
            <person name="Roache K.F."/>
            <person name="Sabol A.L."/>
            <person name="Besser J."/>
            <person name="Gerner-Smidt P."/>
        </authorList>
    </citation>
    <scope>NUCLEOTIDE SEQUENCE [LARGE SCALE GENOMIC DNA]</scope>
    <source>
        <strain evidence="2 3">PNUSAS052121</strain>
    </source>
</reference>
<name>A0A403T746_SALER</name>
<proteinExistence type="predicted"/>
<feature type="transmembrane region" description="Helical" evidence="1">
    <location>
        <begin position="54"/>
        <end position="81"/>
    </location>
</feature>
<sequence>MLKPLIENNLKYIVFMTAISSIAIGNKLFCLIIKRTVKNPSDFCQQYPFLTTAFFYMISHFVMLAFVIYFIVFFIIMNIVIPYF</sequence>
<organism evidence="2 3">
    <name type="scientific">Salmonella enterica</name>
    <name type="common">Salmonella choleraesuis</name>
    <dbReference type="NCBI Taxonomy" id="28901"/>
    <lineage>
        <taxon>Bacteria</taxon>
        <taxon>Pseudomonadati</taxon>
        <taxon>Pseudomonadota</taxon>
        <taxon>Gammaproteobacteria</taxon>
        <taxon>Enterobacterales</taxon>
        <taxon>Enterobacteriaceae</taxon>
        <taxon>Salmonella</taxon>
    </lineage>
</organism>
<keyword evidence="1" id="KW-0472">Membrane</keyword>
<dbReference type="Proteomes" id="UP000839526">
    <property type="component" value="Unassembled WGS sequence"/>
</dbReference>
<dbReference type="AlphaFoldDB" id="A0A403T746"/>
<dbReference type="EMBL" id="RWAH01000043">
    <property type="protein sequence ID" value="MMS79622.1"/>
    <property type="molecule type" value="Genomic_DNA"/>
</dbReference>
<evidence type="ECO:0000313" key="2">
    <source>
        <dbReference type="EMBL" id="MMS79622.1"/>
    </source>
</evidence>
<evidence type="ECO:0000256" key="1">
    <source>
        <dbReference type="SAM" id="Phobius"/>
    </source>
</evidence>
<comment type="caution">
    <text evidence="2">The sequence shown here is derived from an EMBL/GenBank/DDBJ whole genome shotgun (WGS) entry which is preliminary data.</text>
</comment>
<keyword evidence="1" id="KW-0812">Transmembrane</keyword>